<protein>
    <submittedName>
        <fullName evidence="9">Uncharacterized protein</fullName>
    </submittedName>
</protein>
<dbReference type="PROSITE" id="PS50142">
    <property type="entry name" value="RNASE_3_2"/>
    <property type="match status" value="1"/>
</dbReference>
<keyword evidence="1" id="KW-0540">Nuclease</keyword>
<feature type="compositionally biased region" description="Low complexity" evidence="6">
    <location>
        <begin position="176"/>
        <end position="191"/>
    </location>
</feature>
<comment type="caution">
    <text evidence="9">The sequence shown here is derived from an EMBL/GenBank/DDBJ whole genome shotgun (WGS) entry which is preliminary data.</text>
</comment>
<dbReference type="PANTHER" id="PTHR11207:SF0">
    <property type="entry name" value="RIBONUCLEASE 3"/>
    <property type="match status" value="1"/>
</dbReference>
<accession>A0A8H8CQE7</accession>
<dbReference type="Gene3D" id="3.30.160.20">
    <property type="match status" value="1"/>
</dbReference>
<keyword evidence="2" id="KW-0255">Endonuclease</keyword>
<reference evidence="9" key="1">
    <citation type="submission" date="2021-02" db="EMBL/GenBank/DDBJ databases">
        <title>Psilocybe cubensis genome.</title>
        <authorList>
            <person name="Mckernan K.J."/>
            <person name="Crawford S."/>
            <person name="Trippe A."/>
            <person name="Kane L.T."/>
            <person name="Mclaughlin S."/>
        </authorList>
    </citation>
    <scope>NUCLEOTIDE SEQUENCE [LARGE SCALE GENOMIC DNA]</scope>
    <source>
        <strain evidence="9">MGC-MH-2018</strain>
    </source>
</reference>
<dbReference type="SMART" id="SM00535">
    <property type="entry name" value="RIBOc"/>
    <property type="match status" value="1"/>
</dbReference>
<dbReference type="OrthoDB" id="3353871at2759"/>
<dbReference type="SMART" id="SM00358">
    <property type="entry name" value="DSRM"/>
    <property type="match status" value="1"/>
</dbReference>
<dbReference type="SUPFAM" id="SSF69065">
    <property type="entry name" value="RNase III domain-like"/>
    <property type="match status" value="1"/>
</dbReference>
<organism evidence="9">
    <name type="scientific">Psilocybe cubensis</name>
    <name type="common">Psychedelic mushroom</name>
    <name type="synonym">Stropharia cubensis</name>
    <dbReference type="NCBI Taxonomy" id="181762"/>
    <lineage>
        <taxon>Eukaryota</taxon>
        <taxon>Fungi</taxon>
        <taxon>Dikarya</taxon>
        <taxon>Basidiomycota</taxon>
        <taxon>Agaricomycotina</taxon>
        <taxon>Agaricomycetes</taxon>
        <taxon>Agaricomycetidae</taxon>
        <taxon>Agaricales</taxon>
        <taxon>Agaricineae</taxon>
        <taxon>Strophariaceae</taxon>
        <taxon>Psilocybe</taxon>
    </lineage>
</organism>
<evidence type="ECO:0000313" key="9">
    <source>
        <dbReference type="EMBL" id="KAG5173898.1"/>
    </source>
</evidence>
<evidence type="ECO:0000256" key="1">
    <source>
        <dbReference type="ARBA" id="ARBA00022722"/>
    </source>
</evidence>
<evidence type="ECO:0000256" key="3">
    <source>
        <dbReference type="ARBA" id="ARBA00022801"/>
    </source>
</evidence>
<feature type="domain" description="RNase III" evidence="8">
    <location>
        <begin position="15"/>
        <end position="133"/>
    </location>
</feature>
<evidence type="ECO:0000256" key="5">
    <source>
        <dbReference type="PROSITE-ProRule" id="PRU00266"/>
    </source>
</evidence>
<dbReference type="GO" id="GO:0005634">
    <property type="term" value="C:nucleus"/>
    <property type="evidence" value="ECO:0007669"/>
    <property type="project" value="TreeGrafter"/>
</dbReference>
<evidence type="ECO:0000256" key="2">
    <source>
        <dbReference type="ARBA" id="ARBA00022759"/>
    </source>
</evidence>
<dbReference type="GO" id="GO:0003725">
    <property type="term" value="F:double-stranded RNA binding"/>
    <property type="evidence" value="ECO:0007669"/>
    <property type="project" value="TreeGrafter"/>
</dbReference>
<dbReference type="InterPro" id="IPR014720">
    <property type="entry name" value="dsRBD_dom"/>
</dbReference>
<dbReference type="CDD" id="cd10845">
    <property type="entry name" value="DSRM_RNAse_III_family"/>
    <property type="match status" value="1"/>
</dbReference>
<feature type="compositionally biased region" description="Pro residues" evidence="6">
    <location>
        <begin position="211"/>
        <end position="223"/>
    </location>
</feature>
<dbReference type="AlphaFoldDB" id="A0A8H8CQE7"/>
<keyword evidence="4 5" id="KW-0694">RNA-binding</keyword>
<dbReference type="Gene3D" id="1.10.1520.10">
    <property type="entry name" value="Ribonuclease III domain"/>
    <property type="match status" value="1"/>
</dbReference>
<gene>
    <name evidence="9" type="ORF">JR316_000556</name>
</gene>
<evidence type="ECO:0000259" key="7">
    <source>
        <dbReference type="PROSITE" id="PS50137"/>
    </source>
</evidence>
<evidence type="ECO:0000256" key="6">
    <source>
        <dbReference type="SAM" id="MobiDB-lite"/>
    </source>
</evidence>
<dbReference type="CDD" id="cd00593">
    <property type="entry name" value="RIBOc"/>
    <property type="match status" value="1"/>
</dbReference>
<dbReference type="PROSITE" id="PS50137">
    <property type="entry name" value="DS_RBD"/>
    <property type="match status" value="1"/>
</dbReference>
<name>A0A8H8CQE7_PSICU</name>
<dbReference type="SUPFAM" id="SSF54768">
    <property type="entry name" value="dsRNA-binding domain-like"/>
    <property type="match status" value="1"/>
</dbReference>
<dbReference type="Pfam" id="PF00035">
    <property type="entry name" value="dsrm"/>
    <property type="match status" value="1"/>
</dbReference>
<dbReference type="EMBL" id="JAFIQS010000001">
    <property type="protein sequence ID" value="KAG5173898.1"/>
    <property type="molecule type" value="Genomic_DNA"/>
</dbReference>
<dbReference type="PANTHER" id="PTHR11207">
    <property type="entry name" value="RIBONUCLEASE III"/>
    <property type="match status" value="1"/>
</dbReference>
<evidence type="ECO:0000259" key="8">
    <source>
        <dbReference type="PROSITE" id="PS50142"/>
    </source>
</evidence>
<sequence length="303" mass="32680">MSSLGHEGLPPIPKIDGDVDLMLDVFTHQSLRLNPVMNHDYGDSDRLAELGSKVLDMVVTYHLFSGRPLLTARDIEIRKAEVVSDENIDSWLKAYGLKEKLRISPDKVEVLQDPQELRKYFCTYIGALYIRNGLAVIQTWISCLIDPGVDVKLPDAASPSIHSSSPPPSHVGYQGSFSTASYSSPPSSQSSMGGFASPPPAPPVSIYAPQPSFPPPPLPGNPPTTVPSSMSLVTLALVNQTAAQKGLQVTYAADQVGPSHQPTWTVKCFINGVEYGRGIGKSQKIAKEEAAKQAWTTMGWGPS</sequence>
<feature type="region of interest" description="Disordered" evidence="6">
    <location>
        <begin position="156"/>
        <end position="223"/>
    </location>
</feature>
<dbReference type="GO" id="GO:0004525">
    <property type="term" value="F:ribonuclease III activity"/>
    <property type="evidence" value="ECO:0007669"/>
    <property type="project" value="InterPro"/>
</dbReference>
<dbReference type="GO" id="GO:0010468">
    <property type="term" value="P:regulation of gene expression"/>
    <property type="evidence" value="ECO:0007669"/>
    <property type="project" value="TreeGrafter"/>
</dbReference>
<proteinExistence type="predicted"/>
<dbReference type="GO" id="GO:0006396">
    <property type="term" value="P:RNA processing"/>
    <property type="evidence" value="ECO:0007669"/>
    <property type="project" value="InterPro"/>
</dbReference>
<feature type="domain" description="DRBM" evidence="7">
    <location>
        <begin position="233"/>
        <end position="300"/>
    </location>
</feature>
<keyword evidence="3" id="KW-0378">Hydrolase</keyword>
<dbReference type="InterPro" id="IPR036389">
    <property type="entry name" value="RNase_III_sf"/>
</dbReference>
<evidence type="ECO:0000256" key="4">
    <source>
        <dbReference type="ARBA" id="ARBA00022884"/>
    </source>
</evidence>
<dbReference type="InterPro" id="IPR000999">
    <property type="entry name" value="RNase_III_dom"/>
</dbReference>
<dbReference type="Pfam" id="PF00636">
    <property type="entry name" value="Ribonuclease_3"/>
    <property type="match status" value="1"/>
</dbReference>